<evidence type="ECO:0000313" key="14">
    <source>
        <dbReference type="EMBL" id="EED90360.1"/>
    </source>
</evidence>
<dbReference type="PANTHER" id="PTHR22777:SF17">
    <property type="entry name" value="UPF0053 PROTEIN SLL0260"/>
    <property type="match status" value="1"/>
</dbReference>
<keyword evidence="5 7" id="KW-0129">CBS domain</keyword>
<evidence type="ECO:0000256" key="9">
    <source>
        <dbReference type="SAM" id="MobiDB-lite"/>
    </source>
</evidence>
<dbReference type="Gene3D" id="3.30.465.10">
    <property type="match status" value="1"/>
</dbReference>
<protein>
    <recommendedName>
        <fullName evidence="16">CNNM transmembrane domain-containing protein</fullName>
    </recommendedName>
</protein>
<dbReference type="SUPFAM" id="SSF54631">
    <property type="entry name" value="CBS-domain pair"/>
    <property type="match status" value="1"/>
</dbReference>
<comment type="subcellular location">
    <subcellularLocation>
        <location evidence="1">Membrane</location>
        <topology evidence="1">Multi-pass membrane protein</topology>
    </subcellularLocation>
</comment>
<feature type="transmembrane region" description="Helical" evidence="10">
    <location>
        <begin position="199"/>
        <end position="221"/>
    </location>
</feature>
<evidence type="ECO:0000256" key="8">
    <source>
        <dbReference type="PROSITE-ProRule" id="PRU01193"/>
    </source>
</evidence>
<dbReference type="InterPro" id="IPR002550">
    <property type="entry name" value="CNNM"/>
</dbReference>
<keyword evidence="6 8" id="KW-0472">Membrane</keyword>
<evidence type="ECO:0008006" key="16">
    <source>
        <dbReference type="Google" id="ProtNLM"/>
    </source>
</evidence>
<feature type="region of interest" description="Disordered" evidence="9">
    <location>
        <begin position="26"/>
        <end position="55"/>
    </location>
</feature>
<dbReference type="GeneID" id="7449258"/>
<evidence type="ECO:0000256" key="11">
    <source>
        <dbReference type="SAM" id="SignalP"/>
    </source>
</evidence>
<evidence type="ECO:0000259" key="12">
    <source>
        <dbReference type="PROSITE" id="PS51371"/>
    </source>
</evidence>
<feature type="transmembrane region" description="Helical" evidence="10">
    <location>
        <begin position="351"/>
        <end position="368"/>
    </location>
</feature>
<dbReference type="InParanoid" id="B8C7Q7"/>
<dbReference type="SUPFAM" id="SSF56176">
    <property type="entry name" value="FAD-binding/transporter-associated domain-like"/>
    <property type="match status" value="1"/>
</dbReference>
<evidence type="ECO:0000256" key="5">
    <source>
        <dbReference type="ARBA" id="ARBA00023122"/>
    </source>
</evidence>
<dbReference type="Gene3D" id="3.10.580.10">
    <property type="entry name" value="CBS-domain"/>
    <property type="match status" value="2"/>
</dbReference>
<evidence type="ECO:0000256" key="1">
    <source>
        <dbReference type="ARBA" id="ARBA00004141"/>
    </source>
</evidence>
<dbReference type="SMART" id="SM00116">
    <property type="entry name" value="CBS"/>
    <property type="match status" value="2"/>
</dbReference>
<dbReference type="SMART" id="SM01091">
    <property type="entry name" value="CorC_HlyC"/>
    <property type="match status" value="1"/>
</dbReference>
<keyword evidence="3" id="KW-0677">Repeat</keyword>
<feature type="domain" description="CBS" evidence="12">
    <location>
        <begin position="601"/>
        <end position="658"/>
    </location>
</feature>
<dbReference type="EMBL" id="CM000645">
    <property type="protein sequence ID" value="EED90360.1"/>
    <property type="molecule type" value="Genomic_DNA"/>
</dbReference>
<dbReference type="PaxDb" id="35128-Thaps23908"/>
<evidence type="ECO:0000256" key="2">
    <source>
        <dbReference type="ARBA" id="ARBA00022692"/>
    </source>
</evidence>
<accession>B8C7Q7</accession>
<dbReference type="GO" id="GO:0016020">
    <property type="term" value="C:membrane"/>
    <property type="evidence" value="ECO:0007669"/>
    <property type="project" value="UniProtKB-SubCell"/>
</dbReference>
<dbReference type="InterPro" id="IPR000644">
    <property type="entry name" value="CBS_dom"/>
</dbReference>
<evidence type="ECO:0000313" key="15">
    <source>
        <dbReference type="Proteomes" id="UP000001449"/>
    </source>
</evidence>
<keyword evidence="11" id="KW-0732">Signal</keyword>
<feature type="signal peptide" evidence="11">
    <location>
        <begin position="1"/>
        <end position="20"/>
    </location>
</feature>
<evidence type="ECO:0000256" key="6">
    <source>
        <dbReference type="ARBA" id="ARBA00023136"/>
    </source>
</evidence>
<gene>
    <name evidence="14" type="ORF">THAPSDRAFT_23908</name>
</gene>
<evidence type="ECO:0000259" key="13">
    <source>
        <dbReference type="PROSITE" id="PS51846"/>
    </source>
</evidence>
<evidence type="ECO:0000256" key="3">
    <source>
        <dbReference type="ARBA" id="ARBA00022737"/>
    </source>
</evidence>
<dbReference type="InterPro" id="IPR044751">
    <property type="entry name" value="Ion_transp-like_CBS"/>
</dbReference>
<dbReference type="InterPro" id="IPR005170">
    <property type="entry name" value="Transptr-assoc_dom"/>
</dbReference>
<proteinExistence type="predicted"/>
<dbReference type="GO" id="GO:0050660">
    <property type="term" value="F:flavin adenine dinucleotide binding"/>
    <property type="evidence" value="ECO:0007669"/>
    <property type="project" value="InterPro"/>
</dbReference>
<dbReference type="InterPro" id="IPR046342">
    <property type="entry name" value="CBS_dom_sf"/>
</dbReference>
<dbReference type="PANTHER" id="PTHR22777">
    <property type="entry name" value="HEMOLYSIN-RELATED"/>
    <property type="match status" value="1"/>
</dbReference>
<evidence type="ECO:0000256" key="10">
    <source>
        <dbReference type="SAM" id="Phobius"/>
    </source>
</evidence>
<organism evidence="14 15">
    <name type="scientific">Thalassiosira pseudonana</name>
    <name type="common">Marine diatom</name>
    <name type="synonym">Cyclotella nana</name>
    <dbReference type="NCBI Taxonomy" id="35128"/>
    <lineage>
        <taxon>Eukaryota</taxon>
        <taxon>Sar</taxon>
        <taxon>Stramenopiles</taxon>
        <taxon>Ochrophyta</taxon>
        <taxon>Bacillariophyta</taxon>
        <taxon>Coscinodiscophyceae</taxon>
        <taxon>Thalassiosirophycidae</taxon>
        <taxon>Thalassiosirales</taxon>
        <taxon>Thalassiosiraceae</taxon>
        <taxon>Thalassiosira</taxon>
    </lineage>
</organism>
<name>B8C7Q7_THAPS</name>
<dbReference type="InterPro" id="IPR016169">
    <property type="entry name" value="FAD-bd_PCMH_sub2"/>
</dbReference>
<dbReference type="CDD" id="cd04590">
    <property type="entry name" value="CBS_pair_CorC_HlyC_assoc"/>
    <property type="match status" value="1"/>
</dbReference>
<feature type="domain" description="CNNM transmembrane" evidence="13">
    <location>
        <begin position="240"/>
        <end position="444"/>
    </location>
</feature>
<reference evidence="14 15" key="1">
    <citation type="journal article" date="2004" name="Science">
        <title>The genome of the diatom Thalassiosira pseudonana: ecology, evolution, and metabolism.</title>
        <authorList>
            <person name="Armbrust E.V."/>
            <person name="Berges J.A."/>
            <person name="Bowler C."/>
            <person name="Green B.R."/>
            <person name="Martinez D."/>
            <person name="Putnam N.H."/>
            <person name="Zhou S."/>
            <person name="Allen A.E."/>
            <person name="Apt K.E."/>
            <person name="Bechner M."/>
            <person name="Brzezinski M.A."/>
            <person name="Chaal B.K."/>
            <person name="Chiovitti A."/>
            <person name="Davis A.K."/>
            <person name="Demarest M.S."/>
            <person name="Detter J.C."/>
            <person name="Glavina T."/>
            <person name="Goodstein D."/>
            <person name="Hadi M.Z."/>
            <person name="Hellsten U."/>
            <person name="Hildebrand M."/>
            <person name="Jenkins B.D."/>
            <person name="Jurka J."/>
            <person name="Kapitonov V.V."/>
            <person name="Kroger N."/>
            <person name="Lau W.W."/>
            <person name="Lane T.W."/>
            <person name="Larimer F.W."/>
            <person name="Lippmeier J.C."/>
            <person name="Lucas S."/>
            <person name="Medina M."/>
            <person name="Montsant A."/>
            <person name="Obornik M."/>
            <person name="Parker M.S."/>
            <person name="Palenik B."/>
            <person name="Pazour G.J."/>
            <person name="Richardson P.M."/>
            <person name="Rynearson T.A."/>
            <person name="Saito M.A."/>
            <person name="Schwartz D.C."/>
            <person name="Thamatrakoln K."/>
            <person name="Valentin K."/>
            <person name="Vardi A."/>
            <person name="Wilkerson F.P."/>
            <person name="Rokhsar D.S."/>
        </authorList>
    </citation>
    <scope>NUCLEOTIDE SEQUENCE [LARGE SCALE GENOMIC DNA]</scope>
    <source>
        <strain evidence="14 15">CCMP1335</strain>
    </source>
</reference>
<dbReference type="InterPro" id="IPR036318">
    <property type="entry name" value="FAD-bd_PCMH-like_sf"/>
</dbReference>
<dbReference type="eggNOG" id="KOG2118">
    <property type="taxonomic scope" value="Eukaryota"/>
</dbReference>
<dbReference type="RefSeq" id="XP_002292385.1">
    <property type="nucleotide sequence ID" value="XM_002292349.1"/>
</dbReference>
<keyword evidence="2 8" id="KW-0812">Transmembrane</keyword>
<feature type="compositionally biased region" description="Low complexity" evidence="9">
    <location>
        <begin position="537"/>
        <end position="558"/>
    </location>
</feature>
<evidence type="ECO:0000256" key="7">
    <source>
        <dbReference type="PROSITE-ProRule" id="PRU00703"/>
    </source>
</evidence>
<dbReference type="AlphaFoldDB" id="B8C7Q7"/>
<sequence>MTTLTLFILSVVCLLSEVSSASSACGIGRHHHRATGRRASVGLMQPSSSSPSTTTATITAFASSPFTDPSISSAVLSSRRPRVEAAHQQQQVHRRHTPAFDDLCLSAIANRASSSFDGDNNSVNHRRQERGNPIRWARNKARSLRSKFTNINNNAAAAIININNNAKSNANKRKRRRVMSTNKLDLLPSFKPSQRRLPYGLLFAFATLFLTHTPLLSLLPAHASGGMPKRNPDAPIVPLTTNELASKLTIWLGIFTLLALLHAAEIAITTLYPWKVREFAEEEEKQRSASGGSSGSSNGKRVRRGTFQALNEDITRVLTTILVTSTACSIYATTLFTHLADHIFGTYAEKWSAIFLTAVTLFFVELLPKNIGVINAEKVARLMVPPINVLANVVGPFGFALSSLAKGTLKVFGIKTKETSGVSDSELRLIVTGARDSGTIDHSEQEMIKGVLNLQDQKVREIMKPRVEVVAVPRSMSVASVLGVVRESGYSRIPVYDGEIDNIVGIVLAKSVLDFFVKGVLVDKDYRRSGAREEESSSISVNGDSQQVAQQQHQQSQSPEDIGKWSFTQPTTGKTMDQYVRSLTGTELASRMETTIQDADLIESCYFVPDTANGWSVLQEMRRRRVHMAVVVDEYGGTEGLVSLEDIVEEVVGEIYDEDDEDDFVFAEDSIIYQEDGTFLIRGDADLEDVDAVLGLNLDEEEVLKEYGTLSGFLCFCAGEIPRVDDFVMSRGWNFQVVDGDEKRVFQVKVERLLGFFDGEDGDDGDENLVRGFFKSKNKATDDAMEVEDEVNGLMTSGGDGASDGDEESAAHFAAEQAVEAAVAESAVGADSASHVEAISRQAKVMNSSEALRVERLVEQNEMKAAAVIAEKQASEFGEEPKSP</sequence>
<reference evidence="14 15" key="2">
    <citation type="journal article" date="2008" name="Nature">
        <title>The Phaeodactylum genome reveals the evolutionary history of diatom genomes.</title>
        <authorList>
            <person name="Bowler C."/>
            <person name="Allen A.E."/>
            <person name="Badger J.H."/>
            <person name="Grimwood J."/>
            <person name="Jabbari K."/>
            <person name="Kuo A."/>
            <person name="Maheswari U."/>
            <person name="Martens C."/>
            <person name="Maumus F."/>
            <person name="Otillar R.P."/>
            <person name="Rayko E."/>
            <person name="Salamov A."/>
            <person name="Vandepoele K."/>
            <person name="Beszteri B."/>
            <person name="Gruber A."/>
            <person name="Heijde M."/>
            <person name="Katinka M."/>
            <person name="Mock T."/>
            <person name="Valentin K."/>
            <person name="Verret F."/>
            <person name="Berges J.A."/>
            <person name="Brownlee C."/>
            <person name="Cadoret J.P."/>
            <person name="Chiovitti A."/>
            <person name="Choi C.J."/>
            <person name="Coesel S."/>
            <person name="De Martino A."/>
            <person name="Detter J.C."/>
            <person name="Durkin C."/>
            <person name="Falciatore A."/>
            <person name="Fournet J."/>
            <person name="Haruta M."/>
            <person name="Huysman M.J."/>
            <person name="Jenkins B.D."/>
            <person name="Jiroutova K."/>
            <person name="Jorgensen R.E."/>
            <person name="Joubert Y."/>
            <person name="Kaplan A."/>
            <person name="Kroger N."/>
            <person name="Kroth P.G."/>
            <person name="La Roche J."/>
            <person name="Lindquist E."/>
            <person name="Lommer M."/>
            <person name="Martin-Jezequel V."/>
            <person name="Lopez P.J."/>
            <person name="Lucas S."/>
            <person name="Mangogna M."/>
            <person name="McGinnis K."/>
            <person name="Medlin L.K."/>
            <person name="Montsant A."/>
            <person name="Oudot-Le Secq M.P."/>
            <person name="Napoli C."/>
            <person name="Obornik M."/>
            <person name="Parker M.S."/>
            <person name="Petit J.L."/>
            <person name="Porcel B.M."/>
            <person name="Poulsen N."/>
            <person name="Robison M."/>
            <person name="Rychlewski L."/>
            <person name="Rynearson T.A."/>
            <person name="Schmutz J."/>
            <person name="Shapiro H."/>
            <person name="Siaut M."/>
            <person name="Stanley M."/>
            <person name="Sussman M.R."/>
            <person name="Taylor A.R."/>
            <person name="Vardi A."/>
            <person name="von Dassow P."/>
            <person name="Vyverman W."/>
            <person name="Willis A."/>
            <person name="Wyrwicz L.S."/>
            <person name="Rokhsar D.S."/>
            <person name="Weissenbach J."/>
            <person name="Armbrust E.V."/>
            <person name="Green B.R."/>
            <person name="Van de Peer Y."/>
            <person name="Grigoriev I.V."/>
        </authorList>
    </citation>
    <scope>NUCLEOTIDE SEQUENCE [LARGE SCALE GENOMIC DNA]</scope>
    <source>
        <strain evidence="14 15">CCMP1335</strain>
    </source>
</reference>
<dbReference type="Proteomes" id="UP000001449">
    <property type="component" value="Chromosome 9"/>
</dbReference>
<keyword evidence="4 8" id="KW-1133">Transmembrane helix</keyword>
<dbReference type="PROSITE" id="PS51371">
    <property type="entry name" value="CBS"/>
    <property type="match status" value="2"/>
</dbReference>
<evidence type="ECO:0000256" key="4">
    <source>
        <dbReference type="ARBA" id="ARBA00022989"/>
    </source>
</evidence>
<feature type="region of interest" description="Disordered" evidence="9">
    <location>
        <begin position="532"/>
        <end position="570"/>
    </location>
</feature>
<dbReference type="HOGENOM" id="CLU_326133_0_0_1"/>
<feature type="transmembrane region" description="Helical" evidence="10">
    <location>
        <begin position="317"/>
        <end position="339"/>
    </location>
</feature>
<dbReference type="PROSITE" id="PS51846">
    <property type="entry name" value="CNNM"/>
    <property type="match status" value="1"/>
</dbReference>
<feature type="compositionally biased region" description="Low complexity" evidence="9">
    <location>
        <begin position="46"/>
        <end position="55"/>
    </location>
</feature>
<feature type="transmembrane region" description="Helical" evidence="10">
    <location>
        <begin position="248"/>
        <end position="272"/>
    </location>
</feature>
<keyword evidence="15" id="KW-1185">Reference proteome</keyword>
<feature type="chain" id="PRO_5002869125" description="CNNM transmembrane domain-containing protein" evidence="11">
    <location>
        <begin position="21"/>
        <end position="884"/>
    </location>
</feature>
<dbReference type="Pfam" id="PF03471">
    <property type="entry name" value="CorC_HlyC"/>
    <property type="match status" value="1"/>
</dbReference>
<feature type="domain" description="CBS" evidence="12">
    <location>
        <begin position="463"/>
        <end position="524"/>
    </location>
</feature>
<dbReference type="Pfam" id="PF00571">
    <property type="entry name" value="CBS"/>
    <property type="match status" value="2"/>
</dbReference>
<dbReference type="KEGG" id="tps:THAPSDRAFT_23908"/>
<dbReference type="Pfam" id="PF01595">
    <property type="entry name" value="CNNM"/>
    <property type="match status" value="1"/>
</dbReference>